<dbReference type="Pfam" id="PF07963">
    <property type="entry name" value="N_methyl"/>
    <property type="match status" value="1"/>
</dbReference>
<reference evidence="2 3" key="1">
    <citation type="submission" date="2016-10" db="EMBL/GenBank/DDBJ databases">
        <authorList>
            <person name="de Groot N.N."/>
        </authorList>
    </citation>
    <scope>NUCLEOTIDE SEQUENCE [LARGE SCALE GENOMIC DNA]</scope>
    <source>
        <strain evidence="2 3">DSM 12130</strain>
    </source>
</reference>
<dbReference type="AlphaFoldDB" id="A0A1H0M1T2"/>
<sequence>MRKKVATLPTSRTTRNDRGFTLLEVLIAVAILSISLGVLFGSQSRSLDYAMEASFNFTAPMLAAKKFAELEAMQSIEDNEGNFGEEYSDYGWKLETEEASFLYLASLQDLQPPIVKATLTVFREDTSLSCSLIFYGQW</sequence>
<dbReference type="RefSeq" id="WP_092220301.1">
    <property type="nucleotide sequence ID" value="NZ_FNJI01000005.1"/>
</dbReference>
<keyword evidence="3" id="KW-1185">Reference proteome</keyword>
<protein>
    <submittedName>
        <fullName evidence="2">N-terminal methylation site-containing protein</fullName>
    </submittedName>
</protein>
<proteinExistence type="predicted"/>
<accession>A0A1H0M1T2</accession>
<dbReference type="OrthoDB" id="5432486at2"/>
<dbReference type="EMBL" id="FNJI01000005">
    <property type="protein sequence ID" value="SDO74355.1"/>
    <property type="molecule type" value="Genomic_DNA"/>
</dbReference>
<keyword evidence="1" id="KW-1133">Transmembrane helix</keyword>
<evidence type="ECO:0000313" key="2">
    <source>
        <dbReference type="EMBL" id="SDO74355.1"/>
    </source>
</evidence>
<keyword evidence="1" id="KW-0472">Membrane</keyword>
<dbReference type="NCBIfam" id="TIGR02532">
    <property type="entry name" value="IV_pilin_GFxxxE"/>
    <property type="match status" value="1"/>
</dbReference>
<dbReference type="Proteomes" id="UP000199073">
    <property type="component" value="Unassembled WGS sequence"/>
</dbReference>
<gene>
    <name evidence="2" type="ORF">SAMN05660330_00949</name>
</gene>
<evidence type="ECO:0000256" key="1">
    <source>
        <dbReference type="SAM" id="Phobius"/>
    </source>
</evidence>
<dbReference type="InterPro" id="IPR012902">
    <property type="entry name" value="N_methyl_site"/>
</dbReference>
<dbReference type="STRING" id="91360.SAMN05660330_00949"/>
<feature type="transmembrane region" description="Helical" evidence="1">
    <location>
        <begin position="20"/>
        <end position="41"/>
    </location>
</feature>
<keyword evidence="1" id="KW-0812">Transmembrane</keyword>
<organism evidence="2 3">
    <name type="scientific">Desulforhopalus singaporensis</name>
    <dbReference type="NCBI Taxonomy" id="91360"/>
    <lineage>
        <taxon>Bacteria</taxon>
        <taxon>Pseudomonadati</taxon>
        <taxon>Thermodesulfobacteriota</taxon>
        <taxon>Desulfobulbia</taxon>
        <taxon>Desulfobulbales</taxon>
        <taxon>Desulfocapsaceae</taxon>
        <taxon>Desulforhopalus</taxon>
    </lineage>
</organism>
<name>A0A1H0M1T2_9BACT</name>
<evidence type="ECO:0000313" key="3">
    <source>
        <dbReference type="Proteomes" id="UP000199073"/>
    </source>
</evidence>